<keyword evidence="2" id="KW-0472">Membrane</keyword>
<protein>
    <recommendedName>
        <fullName evidence="5">Brain protein I3</fullName>
    </recommendedName>
</protein>
<dbReference type="KEGG" id="ccac:CcaHIS019_0108510"/>
<accession>A0AA48L268</accession>
<feature type="compositionally biased region" description="Polar residues" evidence="1">
    <location>
        <begin position="37"/>
        <end position="47"/>
    </location>
</feature>
<dbReference type="RefSeq" id="XP_060453399.1">
    <property type="nucleotide sequence ID" value="XM_060604155.1"/>
</dbReference>
<evidence type="ECO:0000256" key="1">
    <source>
        <dbReference type="SAM" id="MobiDB-lite"/>
    </source>
</evidence>
<dbReference type="Proteomes" id="UP001233271">
    <property type="component" value="Chromosome 1"/>
</dbReference>
<keyword evidence="4" id="KW-1185">Reference proteome</keyword>
<feature type="region of interest" description="Disordered" evidence="1">
    <location>
        <begin position="1"/>
        <end position="57"/>
    </location>
</feature>
<evidence type="ECO:0000313" key="4">
    <source>
        <dbReference type="Proteomes" id="UP001233271"/>
    </source>
</evidence>
<organism evidence="3 4">
    <name type="scientific">Cutaneotrichosporon cavernicola</name>
    <dbReference type="NCBI Taxonomy" id="279322"/>
    <lineage>
        <taxon>Eukaryota</taxon>
        <taxon>Fungi</taxon>
        <taxon>Dikarya</taxon>
        <taxon>Basidiomycota</taxon>
        <taxon>Agaricomycotina</taxon>
        <taxon>Tremellomycetes</taxon>
        <taxon>Trichosporonales</taxon>
        <taxon>Trichosporonaceae</taxon>
        <taxon>Cutaneotrichosporon</taxon>
    </lineage>
</organism>
<evidence type="ECO:0000313" key="3">
    <source>
        <dbReference type="EMBL" id="BEI88133.1"/>
    </source>
</evidence>
<name>A0AA48L268_9TREE</name>
<dbReference type="EMBL" id="AP028212">
    <property type="protein sequence ID" value="BEI88133.1"/>
    <property type="molecule type" value="Genomic_DNA"/>
</dbReference>
<evidence type="ECO:0000256" key="2">
    <source>
        <dbReference type="SAM" id="Phobius"/>
    </source>
</evidence>
<dbReference type="AlphaFoldDB" id="A0AA48L268"/>
<proteinExistence type="predicted"/>
<gene>
    <name evidence="3" type="ORF">CcaverHIS019_0108510</name>
</gene>
<keyword evidence="2" id="KW-1133">Transmembrane helix</keyword>
<reference evidence="3" key="1">
    <citation type="journal article" date="2023" name="BMC Genomics">
        <title>Chromosome-level genome assemblies of Cutaneotrichosporon spp. (Trichosporonales, Basidiomycota) reveal imbalanced evolution between nucleotide sequences and chromosome synteny.</title>
        <authorList>
            <person name="Kobayashi Y."/>
            <person name="Kayamori A."/>
            <person name="Aoki K."/>
            <person name="Shiwa Y."/>
            <person name="Matsutani M."/>
            <person name="Fujita N."/>
            <person name="Sugita T."/>
            <person name="Iwasaki W."/>
            <person name="Tanaka N."/>
            <person name="Takashima M."/>
        </authorList>
    </citation>
    <scope>NUCLEOTIDE SEQUENCE</scope>
    <source>
        <strain evidence="3">HIS019</strain>
    </source>
</reference>
<keyword evidence="2" id="KW-0812">Transmembrane</keyword>
<sequence>MDKHSVGLPDVGAPKEVPTNGNSDGVGFGAGAVHGTPSHSPTLTHSPGTHPMGPQPVTSERALPSGQHGYVQGQPAHPVPGQPVYAAQQSVYPAQQPMSPTQQPMSAAQPQMYAGQPQMYAGQPQMYAGQPQMYAAHLSPQPTALNGGQVIGHPGMQQGMQVSALICPMTGQKHVEKSRPGPLGIVIGLLFFPVGFIAVIFDQKVTCKHCKYVIKEAWGGC</sequence>
<dbReference type="GeneID" id="85492004"/>
<evidence type="ECO:0008006" key="5">
    <source>
        <dbReference type="Google" id="ProtNLM"/>
    </source>
</evidence>
<feature type="transmembrane region" description="Helical" evidence="2">
    <location>
        <begin position="183"/>
        <end position="201"/>
    </location>
</feature>